<evidence type="ECO:0000256" key="6">
    <source>
        <dbReference type="ARBA" id="ARBA00023136"/>
    </source>
</evidence>
<dbReference type="SUPFAM" id="SSF103473">
    <property type="entry name" value="MFS general substrate transporter"/>
    <property type="match status" value="1"/>
</dbReference>
<comment type="subcellular location">
    <subcellularLocation>
        <location evidence="1">Membrane</location>
        <topology evidence="1">Multi-pass membrane protein</topology>
    </subcellularLocation>
</comment>
<dbReference type="PANTHER" id="PTHR20772:SF2">
    <property type="entry name" value="PROTEIN FMP42"/>
    <property type="match status" value="1"/>
</dbReference>
<comment type="similarity">
    <text evidence="2">Belongs to the SLC43A transporter (TC 2.A.1.44) family.</text>
</comment>
<evidence type="ECO:0000313" key="9">
    <source>
        <dbReference type="Proteomes" id="UP000274504"/>
    </source>
</evidence>
<feature type="transmembrane region" description="Helical" evidence="7">
    <location>
        <begin position="255"/>
        <end position="278"/>
    </location>
</feature>
<dbReference type="AlphaFoldDB" id="A0A3P7BBG4"/>
<evidence type="ECO:0000256" key="7">
    <source>
        <dbReference type="SAM" id="Phobius"/>
    </source>
</evidence>
<accession>A0A3P7BBG4</accession>
<keyword evidence="4 7" id="KW-0812">Transmembrane</keyword>
<feature type="transmembrane region" description="Helical" evidence="7">
    <location>
        <begin position="114"/>
        <end position="133"/>
    </location>
</feature>
<keyword evidence="6 7" id="KW-0472">Membrane</keyword>
<dbReference type="InterPro" id="IPR052599">
    <property type="entry name" value="SLC43A_AATransporter"/>
</dbReference>
<feature type="transmembrane region" description="Helical" evidence="7">
    <location>
        <begin position="178"/>
        <end position="201"/>
    </location>
</feature>
<evidence type="ECO:0008006" key="10">
    <source>
        <dbReference type="Google" id="ProtNLM"/>
    </source>
</evidence>
<feature type="transmembrane region" description="Helical" evidence="7">
    <location>
        <begin position="59"/>
        <end position="82"/>
    </location>
</feature>
<organism evidence="8 9">
    <name type="scientific">Hymenolepis diminuta</name>
    <name type="common">Rat tapeworm</name>
    <dbReference type="NCBI Taxonomy" id="6216"/>
    <lineage>
        <taxon>Eukaryota</taxon>
        <taxon>Metazoa</taxon>
        <taxon>Spiralia</taxon>
        <taxon>Lophotrochozoa</taxon>
        <taxon>Platyhelminthes</taxon>
        <taxon>Cestoda</taxon>
        <taxon>Eucestoda</taxon>
        <taxon>Cyclophyllidea</taxon>
        <taxon>Hymenolepididae</taxon>
        <taxon>Hymenolepis</taxon>
    </lineage>
</organism>
<feature type="transmembrane region" description="Helical" evidence="7">
    <location>
        <begin position="89"/>
        <end position="108"/>
    </location>
</feature>
<proteinExistence type="inferred from homology"/>
<dbReference type="InterPro" id="IPR036259">
    <property type="entry name" value="MFS_trans_sf"/>
</dbReference>
<feature type="transmembrane region" description="Helical" evidence="7">
    <location>
        <begin position="145"/>
        <end position="166"/>
    </location>
</feature>
<gene>
    <name evidence="8" type="ORF">HDID_LOCUS6059</name>
</gene>
<feature type="transmembrane region" description="Helical" evidence="7">
    <location>
        <begin position="7"/>
        <end position="29"/>
    </location>
</feature>
<feature type="transmembrane region" description="Helical" evidence="7">
    <location>
        <begin position="345"/>
        <end position="372"/>
    </location>
</feature>
<feature type="transmembrane region" description="Helical" evidence="7">
    <location>
        <begin position="412"/>
        <end position="431"/>
    </location>
</feature>
<dbReference type="Gene3D" id="1.20.1250.20">
    <property type="entry name" value="MFS general substrate transporter like domains"/>
    <property type="match status" value="1"/>
</dbReference>
<sequence length="468" mass="51331">MHLRQFLAIVFGIIEMFFFGGIIFGFNALTPVMQSEGIYSHLCNGTNASTSGCSEQTAMYGYAFTTYMVVQMVMLFIVGFLLDHVGLRIVKFSSSLLFSIGAVLFAVTNATNSWLIFPAGSFVCVGGIAGLMCDFAYSKLFTKTSVFVLALITGFYDASSSVFAFFTLGYNAGFSYQLTFFLIAATGLAMNTFSSLFIATYKLSDMSMFHSHGETNLVDAGTDEEKKSSLARSQNSEDEIINIIRGYYPTAISSLCSLPFFMITTFFSFGMVRFAFFLTQFGVLTEYQFPSDPSVRIHLAQILSFVLAGGIIAGMACGSTIDFLRARFNPLVNKALLIGANKAVFWLRICPHAIALLVVTLAATVLSCLVFLPYVQVYYINYCFLVIMRGFLFSTISSFIMTAFPIELFGTLYGISGTLAGAFSCIQYALLMPDTTTANIICLAFMPLMAAVPITVLSLGSRSWKRHQ</sequence>
<reference evidence="8 9" key="1">
    <citation type="submission" date="2018-11" db="EMBL/GenBank/DDBJ databases">
        <authorList>
            <consortium name="Pathogen Informatics"/>
        </authorList>
    </citation>
    <scope>NUCLEOTIDE SEQUENCE [LARGE SCALE GENOMIC DNA]</scope>
</reference>
<evidence type="ECO:0000256" key="3">
    <source>
        <dbReference type="ARBA" id="ARBA00022448"/>
    </source>
</evidence>
<dbReference type="PANTHER" id="PTHR20772">
    <property type="entry name" value="PROTEIN FMP42"/>
    <property type="match status" value="1"/>
</dbReference>
<evidence type="ECO:0000313" key="8">
    <source>
        <dbReference type="EMBL" id="VDL58377.1"/>
    </source>
</evidence>
<dbReference type="EMBL" id="UYSG01004084">
    <property type="protein sequence ID" value="VDL58377.1"/>
    <property type="molecule type" value="Genomic_DNA"/>
</dbReference>
<dbReference type="OrthoDB" id="330047at2759"/>
<keyword evidence="5 7" id="KW-1133">Transmembrane helix</keyword>
<evidence type="ECO:0000256" key="2">
    <source>
        <dbReference type="ARBA" id="ARBA00006595"/>
    </source>
</evidence>
<evidence type="ECO:0000256" key="5">
    <source>
        <dbReference type="ARBA" id="ARBA00022989"/>
    </source>
</evidence>
<protein>
    <recommendedName>
        <fullName evidence="10">MFS domain-containing protein</fullName>
    </recommendedName>
</protein>
<keyword evidence="3" id="KW-0813">Transport</keyword>
<feature type="transmembrane region" description="Helical" evidence="7">
    <location>
        <begin position="378"/>
        <end position="400"/>
    </location>
</feature>
<evidence type="ECO:0000256" key="1">
    <source>
        <dbReference type="ARBA" id="ARBA00004141"/>
    </source>
</evidence>
<evidence type="ECO:0000256" key="4">
    <source>
        <dbReference type="ARBA" id="ARBA00022692"/>
    </source>
</evidence>
<feature type="transmembrane region" description="Helical" evidence="7">
    <location>
        <begin position="298"/>
        <end position="324"/>
    </location>
</feature>
<dbReference type="GO" id="GO:0016020">
    <property type="term" value="C:membrane"/>
    <property type="evidence" value="ECO:0007669"/>
    <property type="project" value="UniProtKB-SubCell"/>
</dbReference>
<feature type="transmembrane region" description="Helical" evidence="7">
    <location>
        <begin position="437"/>
        <end position="459"/>
    </location>
</feature>
<dbReference type="Proteomes" id="UP000274504">
    <property type="component" value="Unassembled WGS sequence"/>
</dbReference>
<name>A0A3P7BBG4_HYMDI</name>